<accession>A0A6N2CD30</accession>
<proteinExistence type="predicted"/>
<evidence type="ECO:0000256" key="1">
    <source>
        <dbReference type="SAM" id="MobiDB-lite"/>
    </source>
</evidence>
<feature type="compositionally biased region" description="Acidic residues" evidence="1">
    <location>
        <begin position="273"/>
        <end position="282"/>
    </location>
</feature>
<keyword evidence="2" id="KW-0812">Transmembrane</keyword>
<protein>
    <recommendedName>
        <fullName evidence="4">Putative plant transposon protein domain-containing protein</fullName>
    </recommendedName>
</protein>
<feature type="signal peptide" evidence="3">
    <location>
        <begin position="1"/>
        <end position="32"/>
    </location>
</feature>
<feature type="domain" description="Putative plant transposon protein" evidence="4">
    <location>
        <begin position="6"/>
        <end position="90"/>
    </location>
</feature>
<feature type="compositionally biased region" description="Basic and acidic residues" evidence="1">
    <location>
        <begin position="215"/>
        <end position="248"/>
    </location>
</feature>
<feature type="chain" id="PRO_5026718186" description="Putative plant transposon protein domain-containing protein" evidence="3">
    <location>
        <begin position="33"/>
        <end position="282"/>
    </location>
</feature>
<sequence>MEPKGAITKATWTLTTKFLWLIVHQCQSPTAADNIVTWDRAVLMAAMIAEFDVDFAWLLEAVMHERAFKVTTTYTFLCMIFSLCRSAGVPIWPLISSRLRRELMISASSWMRPMSWLHAEGPVQSITTPSSSLLAPFPALVPLARVQKLEAQMATLLHYIHPCMKRYIAEVEEHLERKMAQDTEQTTEEIVLAVLFPTSEILPPPSREHAKRRRGREENEARSRNKEHREMKAARRASIADEEAHLIRAVESAAGASSSRDVETAGGTVDSVVGDEDTTEGV</sequence>
<dbReference type="EMBL" id="RXGB01000216">
    <property type="protein sequence ID" value="TMX04506.1"/>
    <property type="molecule type" value="Genomic_DNA"/>
</dbReference>
<dbReference type="AlphaFoldDB" id="A0A6N2CD30"/>
<keyword evidence="2" id="KW-1133">Transmembrane helix</keyword>
<comment type="caution">
    <text evidence="5">The sequence shown here is derived from an EMBL/GenBank/DDBJ whole genome shotgun (WGS) entry which is preliminary data.</text>
</comment>
<dbReference type="Pfam" id="PF20167">
    <property type="entry name" value="Transposase_32"/>
    <property type="match status" value="1"/>
</dbReference>
<evidence type="ECO:0000313" key="5">
    <source>
        <dbReference type="EMBL" id="TMX04506.1"/>
    </source>
</evidence>
<evidence type="ECO:0000256" key="3">
    <source>
        <dbReference type="SAM" id="SignalP"/>
    </source>
</evidence>
<keyword evidence="2" id="KW-0472">Membrane</keyword>
<keyword evidence="3" id="KW-0732">Signal</keyword>
<feature type="region of interest" description="Disordered" evidence="1">
    <location>
        <begin position="201"/>
        <end position="282"/>
    </location>
</feature>
<dbReference type="InterPro" id="IPR046796">
    <property type="entry name" value="Transposase_32_dom"/>
</dbReference>
<name>A0A6N2CD30_SOLCI</name>
<evidence type="ECO:0000259" key="4">
    <source>
        <dbReference type="Pfam" id="PF20167"/>
    </source>
</evidence>
<feature type="transmembrane region" description="Helical" evidence="2">
    <location>
        <begin position="74"/>
        <end position="95"/>
    </location>
</feature>
<reference evidence="5" key="1">
    <citation type="submission" date="2019-05" db="EMBL/GenBank/DDBJ databases">
        <title>The de novo reference genome and transcriptome assemblies of the wild tomato species Solanum chilense.</title>
        <authorList>
            <person name="Stam R."/>
            <person name="Nosenko T."/>
            <person name="Hoerger A.C."/>
            <person name="Stephan W."/>
            <person name="Seidel M.A."/>
            <person name="Kuhn J.M.M."/>
            <person name="Haberer G."/>
            <person name="Tellier A."/>
        </authorList>
    </citation>
    <scope>NUCLEOTIDE SEQUENCE</scope>
    <source>
        <tissue evidence="5">Mature leaves</tissue>
    </source>
</reference>
<gene>
    <name evidence="5" type="ORF">EJD97_007921</name>
</gene>
<evidence type="ECO:0000256" key="2">
    <source>
        <dbReference type="SAM" id="Phobius"/>
    </source>
</evidence>
<organism evidence="5">
    <name type="scientific">Solanum chilense</name>
    <name type="common">Tomato</name>
    <name type="synonym">Lycopersicon chilense</name>
    <dbReference type="NCBI Taxonomy" id="4083"/>
    <lineage>
        <taxon>Eukaryota</taxon>
        <taxon>Viridiplantae</taxon>
        <taxon>Streptophyta</taxon>
        <taxon>Embryophyta</taxon>
        <taxon>Tracheophyta</taxon>
        <taxon>Spermatophyta</taxon>
        <taxon>Magnoliopsida</taxon>
        <taxon>eudicotyledons</taxon>
        <taxon>Gunneridae</taxon>
        <taxon>Pentapetalae</taxon>
        <taxon>asterids</taxon>
        <taxon>lamiids</taxon>
        <taxon>Solanales</taxon>
        <taxon>Solanaceae</taxon>
        <taxon>Solanoideae</taxon>
        <taxon>Solaneae</taxon>
        <taxon>Solanum</taxon>
        <taxon>Solanum subgen. Lycopersicon</taxon>
    </lineage>
</organism>